<gene>
    <name evidence="3" type="primary">Aste57867_23280</name>
    <name evidence="2" type="ORF">As57867_023209</name>
    <name evidence="3" type="ORF">ASTE57867_23280</name>
</gene>
<accession>A0A485LP59</accession>
<feature type="region of interest" description="Disordered" evidence="1">
    <location>
        <begin position="854"/>
        <end position="873"/>
    </location>
</feature>
<feature type="compositionally biased region" description="Basic and acidic residues" evidence="1">
    <location>
        <begin position="435"/>
        <end position="444"/>
    </location>
</feature>
<protein>
    <submittedName>
        <fullName evidence="3">Aste57867_23280 protein</fullName>
    </submittedName>
</protein>
<name>A0A485LP59_9STRA</name>
<evidence type="ECO:0000313" key="3">
    <source>
        <dbReference type="EMBL" id="VFT99925.1"/>
    </source>
</evidence>
<feature type="region of interest" description="Disordered" evidence="1">
    <location>
        <begin position="680"/>
        <end position="715"/>
    </location>
</feature>
<reference evidence="2" key="2">
    <citation type="submission" date="2019-06" db="EMBL/GenBank/DDBJ databases">
        <title>Genomics analysis of Aphanomyces spp. identifies a new class of oomycete effector associated with host adaptation.</title>
        <authorList>
            <person name="Gaulin E."/>
        </authorList>
    </citation>
    <scope>NUCLEOTIDE SEQUENCE</scope>
    <source>
        <strain evidence="2">CBS 578.67</strain>
    </source>
</reference>
<keyword evidence="4" id="KW-1185">Reference proteome</keyword>
<dbReference type="AlphaFoldDB" id="A0A485LP59"/>
<feature type="region of interest" description="Disordered" evidence="1">
    <location>
        <begin position="419"/>
        <end position="457"/>
    </location>
</feature>
<feature type="region of interest" description="Disordered" evidence="1">
    <location>
        <begin position="1017"/>
        <end position="1109"/>
    </location>
</feature>
<feature type="compositionally biased region" description="Polar residues" evidence="1">
    <location>
        <begin position="1048"/>
        <end position="1060"/>
    </location>
</feature>
<dbReference type="Proteomes" id="UP000332933">
    <property type="component" value="Unassembled WGS sequence"/>
</dbReference>
<dbReference type="EMBL" id="VJMH01007246">
    <property type="protein sequence ID" value="KAF0684765.1"/>
    <property type="molecule type" value="Genomic_DNA"/>
</dbReference>
<feature type="region of interest" description="Disordered" evidence="1">
    <location>
        <begin position="885"/>
        <end position="936"/>
    </location>
</feature>
<feature type="compositionally biased region" description="Polar residues" evidence="1">
    <location>
        <begin position="419"/>
        <end position="428"/>
    </location>
</feature>
<feature type="compositionally biased region" description="Basic and acidic residues" evidence="1">
    <location>
        <begin position="1030"/>
        <end position="1045"/>
    </location>
</feature>
<feature type="region of interest" description="Disordered" evidence="1">
    <location>
        <begin position="486"/>
        <end position="579"/>
    </location>
</feature>
<dbReference type="OrthoDB" id="10675876at2759"/>
<evidence type="ECO:0000256" key="1">
    <source>
        <dbReference type="SAM" id="MobiDB-lite"/>
    </source>
</evidence>
<evidence type="ECO:0000313" key="2">
    <source>
        <dbReference type="EMBL" id="KAF0684765.1"/>
    </source>
</evidence>
<feature type="region of interest" description="Disordered" evidence="1">
    <location>
        <begin position="1"/>
        <end position="52"/>
    </location>
</feature>
<organism evidence="3 4">
    <name type="scientific">Aphanomyces stellatus</name>
    <dbReference type="NCBI Taxonomy" id="120398"/>
    <lineage>
        <taxon>Eukaryota</taxon>
        <taxon>Sar</taxon>
        <taxon>Stramenopiles</taxon>
        <taxon>Oomycota</taxon>
        <taxon>Saprolegniomycetes</taxon>
        <taxon>Saprolegniales</taxon>
        <taxon>Verrucalvaceae</taxon>
        <taxon>Aphanomyces</taxon>
    </lineage>
</organism>
<feature type="compositionally biased region" description="Low complexity" evidence="1">
    <location>
        <begin position="514"/>
        <end position="524"/>
    </location>
</feature>
<evidence type="ECO:0000313" key="4">
    <source>
        <dbReference type="Proteomes" id="UP000332933"/>
    </source>
</evidence>
<reference evidence="3 4" key="1">
    <citation type="submission" date="2019-03" db="EMBL/GenBank/DDBJ databases">
        <authorList>
            <person name="Gaulin E."/>
            <person name="Dumas B."/>
        </authorList>
    </citation>
    <scope>NUCLEOTIDE SEQUENCE [LARGE SCALE GENOMIC DNA]</scope>
    <source>
        <strain evidence="3">CBS 568.67</strain>
    </source>
</reference>
<feature type="compositionally biased region" description="Polar residues" evidence="1">
    <location>
        <begin position="446"/>
        <end position="457"/>
    </location>
</feature>
<sequence>MGHKASRNKVSNLSPVTTREPRERPPANKSGPRRSSVSGLPQVSEPKETQAEDVFLDQKGEYKLYLGTDARVYWVAKDGTRHNTEPMAIRRRASRDFSNMPVAHEPIHLMASIPGTIEETAEQTGTVASIKELKPLVMDAIGPDSRVDVSRESCDVKTQRADELAQEPQTTTPVVVQEPMLSKEASIAKILRDAVKSKPPTPNDTTTVTISSVLHDALCDAEFVVPHQVRVDPPQAKEAKVGQMLQGALAGADVVETKALTSLTNEASIAYILNNALVGADTARPQTSQLTKEASIAHILNNALVGADNFKPQLTQLTKEASIAHILNSALDGRDVRTETKTLTKEASVALILKAALMDAGTGSRESEAVATPHHTLLNAVDNSVVAASDTPSHIDTTRGAMFVNSPTSSAPDCRASLESASRMNPSASRLLRNASRDTSRPPMERSQTGLGLMSTSPSTAILVPSESRAALNQLLLADEHAAAAATSKVDATPPSPLPSEDNRGRQNFKQRRSSGQEGSSSAAGTDPTPSDRGSMMTPRNTRLSVPGGEERPSFSHRQAKTPQLSASFSSHGDHPTADEARAELNKLLAATQQAVLAQIHEASTGTTANAQQPLPGNSAAASPTGRSTRATFTLGSAIPLKPLAATQADGQMTTEVPPTLGGPPPPKARPTRASFIRGAGRDPSQAAAPMLGHSPSRSARHLHTSGGSGSDGQHQTMATPYTGGHESDATNPIGMMRMSPSKAVLVPSASRAELNQLLLADQHAAAKNDEESTTSPIGMMRMSPSKAVLVPSASRAELNQLLLADQHAATMNDEEPTRSSVGMMRMSPSKAVLVPSASRAELNHLLLADQLVSSDQPSEGGSHGIGLMQTSPSKAKLIPLSAMSDRPRNHAEPGLSHSPSRSARHLRTHGDAPRDGLQRSSTGHRGLGMSPSRTVVGSQGQVVMEASSSDGPDNSLGLLRMSPSKARLLSLQTLQSSPSKSHLEAAQDAPLQHSPSRSARLARVVGTTAKTSEVVDGAGLEASTQSPAELERIVSDGSMDDRRLSKVASTSDTEATTNDAGGAKSPSRPPEQPGRANAKQPAPAVDATRQVEDERISRAPLDGEAVIP</sequence>
<feature type="compositionally biased region" description="Basic and acidic residues" evidence="1">
    <location>
        <begin position="909"/>
        <end position="918"/>
    </location>
</feature>
<dbReference type="EMBL" id="CAADRA010007272">
    <property type="protein sequence ID" value="VFT99925.1"/>
    <property type="molecule type" value="Genomic_DNA"/>
</dbReference>
<feature type="region of interest" description="Disordered" evidence="1">
    <location>
        <begin position="606"/>
        <end position="628"/>
    </location>
</feature>
<proteinExistence type="predicted"/>
<feature type="region of interest" description="Disordered" evidence="1">
    <location>
        <begin position="975"/>
        <end position="1001"/>
    </location>
</feature>
<feature type="compositionally biased region" description="Polar residues" evidence="1">
    <location>
        <begin position="561"/>
        <end position="571"/>
    </location>
</feature>